<dbReference type="EC" id="3.1.3.25" evidence="7"/>
<evidence type="ECO:0000256" key="4">
    <source>
        <dbReference type="ARBA" id="ARBA00022723"/>
    </source>
</evidence>
<sequence>MAQANNTSCSPSLQLAKQLALKAGEALRVNASEWRDAVALPDRDIKVKGDKFAEKLIISGLKDGSDYPIFSEESGWADASDDNRKIIWVVDPLDGTFNYSRGFPSCCTSIALVREGKPILGVIYDFSRDELFWAEEGFGAWLNGKEIKVSSVGFPNESALMTGFPVNRNFSTEALTRTALELGRWKKVRMIGSAALSLAQVACGRADAYHEESIMFWDVAAGLALVEAAGGRVEMSAVNTEAPRTVWATNSSLKL</sequence>
<evidence type="ECO:0000256" key="5">
    <source>
        <dbReference type="ARBA" id="ARBA00022801"/>
    </source>
</evidence>
<dbReference type="Pfam" id="PF00459">
    <property type="entry name" value="Inositol_P"/>
    <property type="match status" value="1"/>
</dbReference>
<evidence type="ECO:0000256" key="3">
    <source>
        <dbReference type="ARBA" id="ARBA00009759"/>
    </source>
</evidence>
<keyword evidence="5 7" id="KW-0378">Hydrolase</keyword>
<comment type="catalytic activity">
    <reaction evidence="1 7">
        <text>a myo-inositol phosphate + H2O = myo-inositol + phosphate</text>
        <dbReference type="Rhea" id="RHEA:24056"/>
        <dbReference type="ChEBI" id="CHEBI:15377"/>
        <dbReference type="ChEBI" id="CHEBI:17268"/>
        <dbReference type="ChEBI" id="CHEBI:43474"/>
        <dbReference type="ChEBI" id="CHEBI:84139"/>
        <dbReference type="EC" id="3.1.3.25"/>
    </reaction>
</comment>
<dbReference type="SUPFAM" id="SSF56655">
    <property type="entry name" value="Carbohydrate phosphatase"/>
    <property type="match status" value="1"/>
</dbReference>
<keyword evidence="9" id="KW-1185">Reference proteome</keyword>
<dbReference type="Gene3D" id="3.30.540.10">
    <property type="entry name" value="Fructose-1,6-Bisphosphatase, subunit A, domain 1"/>
    <property type="match status" value="1"/>
</dbReference>
<accession>A0ABW5BLU8</accession>
<evidence type="ECO:0000313" key="8">
    <source>
        <dbReference type="EMBL" id="MFD2206842.1"/>
    </source>
</evidence>
<protein>
    <recommendedName>
        <fullName evidence="7">Inositol-1-monophosphatase</fullName>
        <ecNumber evidence="7">3.1.3.25</ecNumber>
    </recommendedName>
</protein>
<evidence type="ECO:0000313" key="9">
    <source>
        <dbReference type="Proteomes" id="UP001597294"/>
    </source>
</evidence>
<dbReference type="InterPro" id="IPR000760">
    <property type="entry name" value="Inositol_monophosphatase-like"/>
</dbReference>
<keyword evidence="4 7" id="KW-0479">Metal-binding</keyword>
<dbReference type="CDD" id="cd01639">
    <property type="entry name" value="IMPase"/>
    <property type="match status" value="1"/>
</dbReference>
<comment type="similarity">
    <text evidence="3 7">Belongs to the inositol monophosphatase superfamily.</text>
</comment>
<dbReference type="Gene3D" id="3.40.190.80">
    <property type="match status" value="1"/>
</dbReference>
<dbReference type="RefSeq" id="WP_380252875.1">
    <property type="nucleotide sequence ID" value="NZ_JBHUII010000007.1"/>
</dbReference>
<dbReference type="EMBL" id="JBHUII010000007">
    <property type="protein sequence ID" value="MFD2206842.1"/>
    <property type="molecule type" value="Genomic_DNA"/>
</dbReference>
<dbReference type="PROSITE" id="PS00630">
    <property type="entry name" value="IMP_2"/>
    <property type="match status" value="1"/>
</dbReference>
<dbReference type="PRINTS" id="PR00377">
    <property type="entry name" value="IMPHPHTASES"/>
</dbReference>
<comment type="caution">
    <text evidence="8">The sequence shown here is derived from an EMBL/GenBank/DDBJ whole genome shotgun (WGS) entry which is preliminary data.</text>
</comment>
<name>A0ABW5BLU8_9PROT</name>
<dbReference type="InterPro" id="IPR033942">
    <property type="entry name" value="IMPase"/>
</dbReference>
<proteinExistence type="inferred from homology"/>
<comment type="cofactor">
    <cofactor evidence="2 7">
        <name>Mg(2+)</name>
        <dbReference type="ChEBI" id="CHEBI:18420"/>
    </cofactor>
</comment>
<evidence type="ECO:0000256" key="6">
    <source>
        <dbReference type="ARBA" id="ARBA00022842"/>
    </source>
</evidence>
<gene>
    <name evidence="8" type="ORF">ACFSKO_14520</name>
</gene>
<dbReference type="Proteomes" id="UP001597294">
    <property type="component" value="Unassembled WGS sequence"/>
</dbReference>
<organism evidence="8 9">
    <name type="scientific">Kiloniella antarctica</name>
    <dbReference type="NCBI Taxonomy" id="1550907"/>
    <lineage>
        <taxon>Bacteria</taxon>
        <taxon>Pseudomonadati</taxon>
        <taxon>Pseudomonadota</taxon>
        <taxon>Alphaproteobacteria</taxon>
        <taxon>Rhodospirillales</taxon>
        <taxon>Kiloniellaceae</taxon>
        <taxon>Kiloniella</taxon>
    </lineage>
</organism>
<evidence type="ECO:0000256" key="1">
    <source>
        <dbReference type="ARBA" id="ARBA00001033"/>
    </source>
</evidence>
<keyword evidence="6 7" id="KW-0460">Magnesium</keyword>
<dbReference type="InterPro" id="IPR020550">
    <property type="entry name" value="Inositol_monophosphatase_CS"/>
</dbReference>
<evidence type="ECO:0000256" key="7">
    <source>
        <dbReference type="RuleBase" id="RU364068"/>
    </source>
</evidence>
<reference evidence="9" key="1">
    <citation type="journal article" date="2019" name="Int. J. Syst. Evol. Microbiol.">
        <title>The Global Catalogue of Microorganisms (GCM) 10K type strain sequencing project: providing services to taxonomists for standard genome sequencing and annotation.</title>
        <authorList>
            <consortium name="The Broad Institute Genomics Platform"/>
            <consortium name="The Broad Institute Genome Sequencing Center for Infectious Disease"/>
            <person name="Wu L."/>
            <person name="Ma J."/>
        </authorList>
    </citation>
    <scope>NUCLEOTIDE SEQUENCE [LARGE SCALE GENOMIC DNA]</scope>
    <source>
        <strain evidence="9">CGMCC 4.7192</strain>
    </source>
</reference>
<dbReference type="PROSITE" id="PS00629">
    <property type="entry name" value="IMP_1"/>
    <property type="match status" value="1"/>
</dbReference>
<dbReference type="PANTHER" id="PTHR20854">
    <property type="entry name" value="INOSITOL MONOPHOSPHATASE"/>
    <property type="match status" value="1"/>
</dbReference>
<evidence type="ECO:0000256" key="2">
    <source>
        <dbReference type="ARBA" id="ARBA00001946"/>
    </source>
</evidence>
<dbReference type="PANTHER" id="PTHR20854:SF4">
    <property type="entry name" value="INOSITOL-1-MONOPHOSPHATASE-RELATED"/>
    <property type="match status" value="1"/>
</dbReference>
<dbReference type="InterPro" id="IPR020583">
    <property type="entry name" value="Inositol_monoP_metal-BS"/>
</dbReference>